<dbReference type="Proteomes" id="UP001250858">
    <property type="component" value="Chromosome"/>
</dbReference>
<evidence type="ECO:0000259" key="1">
    <source>
        <dbReference type="PROSITE" id="PS51819"/>
    </source>
</evidence>
<accession>A0ABY9RZ52</accession>
<gene>
    <name evidence="2" type="ORF">RGF97_22040</name>
</gene>
<dbReference type="InterPro" id="IPR037523">
    <property type="entry name" value="VOC_core"/>
</dbReference>
<name>A0ABY9RZ52_9ACTN</name>
<dbReference type="PANTHER" id="PTHR35908">
    <property type="entry name" value="HYPOTHETICAL FUSION PROTEIN"/>
    <property type="match status" value="1"/>
</dbReference>
<reference evidence="2 3" key="1">
    <citation type="submission" date="2023-09" db="EMBL/GenBank/DDBJ databases">
        <title>Complete genome of Streptomyces roseicoloratus T14.</title>
        <authorList>
            <person name="Bashizi T."/>
            <person name="Kim M.-J."/>
            <person name="Lee G."/>
            <person name="Tagele S.B."/>
            <person name="Shin J.-H."/>
        </authorList>
    </citation>
    <scope>NUCLEOTIDE SEQUENCE [LARGE SCALE GENOMIC DNA]</scope>
    <source>
        <strain evidence="2 3">T14</strain>
    </source>
</reference>
<sequence>MTLILSHTTVDARDPYALAQWWCELAEFTPHEGVSPGSDECYVITGTGHTVLFNLVPDEKTVKNRVHFCLRPDGRSQDEEVDRAIALGASVVTDFRGSYGWVVMADPEGNEFCVLSRK</sequence>
<evidence type="ECO:0000313" key="3">
    <source>
        <dbReference type="Proteomes" id="UP001250858"/>
    </source>
</evidence>
<keyword evidence="3" id="KW-1185">Reference proteome</keyword>
<dbReference type="RefSeq" id="WP_128978959.1">
    <property type="nucleotide sequence ID" value="NZ_CP133762.1"/>
</dbReference>
<dbReference type="InterPro" id="IPR029068">
    <property type="entry name" value="Glyas_Bleomycin-R_OHBP_Dase"/>
</dbReference>
<dbReference type="PANTHER" id="PTHR35908:SF1">
    <property type="entry name" value="CONSERVED PROTEIN"/>
    <property type="match status" value="1"/>
</dbReference>
<dbReference type="Pfam" id="PF18029">
    <property type="entry name" value="Glyoxalase_6"/>
    <property type="match status" value="1"/>
</dbReference>
<dbReference type="InterPro" id="IPR041581">
    <property type="entry name" value="Glyoxalase_6"/>
</dbReference>
<feature type="domain" description="VOC" evidence="1">
    <location>
        <begin position="4"/>
        <end position="117"/>
    </location>
</feature>
<dbReference type="CDD" id="cd06587">
    <property type="entry name" value="VOC"/>
    <property type="match status" value="1"/>
</dbReference>
<dbReference type="SUPFAM" id="SSF54593">
    <property type="entry name" value="Glyoxalase/Bleomycin resistance protein/Dihydroxybiphenyl dioxygenase"/>
    <property type="match status" value="1"/>
</dbReference>
<dbReference type="EMBL" id="CP133762">
    <property type="protein sequence ID" value="WMX46963.1"/>
    <property type="molecule type" value="Genomic_DNA"/>
</dbReference>
<proteinExistence type="predicted"/>
<dbReference type="Gene3D" id="3.10.180.10">
    <property type="entry name" value="2,3-Dihydroxybiphenyl 1,2-Dioxygenase, domain 1"/>
    <property type="match status" value="1"/>
</dbReference>
<dbReference type="PROSITE" id="PS51819">
    <property type="entry name" value="VOC"/>
    <property type="match status" value="1"/>
</dbReference>
<organism evidence="2 3">
    <name type="scientific">Streptomyces roseicoloratus</name>
    <dbReference type="NCBI Taxonomy" id="2508722"/>
    <lineage>
        <taxon>Bacteria</taxon>
        <taxon>Bacillati</taxon>
        <taxon>Actinomycetota</taxon>
        <taxon>Actinomycetes</taxon>
        <taxon>Kitasatosporales</taxon>
        <taxon>Streptomycetaceae</taxon>
        <taxon>Streptomyces</taxon>
    </lineage>
</organism>
<evidence type="ECO:0000313" key="2">
    <source>
        <dbReference type="EMBL" id="WMX46963.1"/>
    </source>
</evidence>
<protein>
    <submittedName>
        <fullName evidence="2">VOC family protein</fullName>
    </submittedName>
</protein>